<dbReference type="KEGG" id="pdj:D0907_12085"/>
<proteinExistence type="predicted"/>
<protein>
    <submittedName>
        <fullName evidence="2">Uncharacterized protein</fullName>
    </submittedName>
</protein>
<sequence>MYFILLILFSAISLTWFFLRYKKLSKEANNYVKINYAEQWQTYESKARLMRATPNSIVFHSIKQGELSAINDGVLKSFKKKHQYIVTLLCISPLLSSLLAQFIAYLMK</sequence>
<evidence type="ECO:0000256" key="1">
    <source>
        <dbReference type="SAM" id="Phobius"/>
    </source>
</evidence>
<dbReference type="EMBL" id="CP032090">
    <property type="protein sequence ID" value="AXV65957.1"/>
    <property type="molecule type" value="Genomic_DNA"/>
</dbReference>
<dbReference type="RefSeq" id="WP_074989036.1">
    <property type="nucleotide sequence ID" value="NZ_CP032090.1"/>
</dbReference>
<name>A0AAD0S0W6_9GAMM</name>
<feature type="transmembrane region" description="Helical" evidence="1">
    <location>
        <begin position="84"/>
        <end position="107"/>
    </location>
</feature>
<keyword evidence="1" id="KW-1133">Transmembrane helix</keyword>
<dbReference type="Proteomes" id="UP000183805">
    <property type="component" value="Unassembled WGS sequence"/>
</dbReference>
<reference evidence="2 5" key="2">
    <citation type="submission" date="2018-08" db="EMBL/GenBank/DDBJ databases">
        <title>Draft genome sequence of Pseudoalteromonas donghaensis HJ51.</title>
        <authorList>
            <person name="Oh J."/>
            <person name="Roh D."/>
        </authorList>
    </citation>
    <scope>NUCLEOTIDE SEQUENCE [LARGE SCALE GENOMIC DNA]</scope>
    <source>
        <strain evidence="2 5">HJ51</strain>
    </source>
</reference>
<dbReference type="Proteomes" id="UP000264605">
    <property type="component" value="Chromosome"/>
</dbReference>
<feature type="transmembrane region" description="Helical" evidence="1">
    <location>
        <begin position="6"/>
        <end position="21"/>
    </location>
</feature>
<dbReference type="GeneID" id="99506206"/>
<keyword evidence="1" id="KW-0472">Membrane</keyword>
<gene>
    <name evidence="2" type="ORF">D0907_12085</name>
    <name evidence="3" type="ORF">SAMN04487854_107122</name>
</gene>
<keyword evidence="1" id="KW-0812">Transmembrane</keyword>
<dbReference type="AlphaFoldDB" id="A0AAD0S0W6"/>
<dbReference type="EMBL" id="FPAZ01000007">
    <property type="protein sequence ID" value="SFT69602.1"/>
    <property type="molecule type" value="Genomic_DNA"/>
</dbReference>
<organism evidence="2 5">
    <name type="scientific">Pseudoalteromonas lipolytica</name>
    <dbReference type="NCBI Taxonomy" id="570156"/>
    <lineage>
        <taxon>Bacteria</taxon>
        <taxon>Pseudomonadati</taxon>
        <taxon>Pseudomonadota</taxon>
        <taxon>Gammaproteobacteria</taxon>
        <taxon>Alteromonadales</taxon>
        <taxon>Pseudoalteromonadaceae</taxon>
        <taxon>Pseudoalteromonas</taxon>
    </lineage>
</organism>
<evidence type="ECO:0000313" key="2">
    <source>
        <dbReference type="EMBL" id="AXV65957.1"/>
    </source>
</evidence>
<reference evidence="3 4" key="1">
    <citation type="submission" date="2016-10" db="EMBL/GenBank/DDBJ databases">
        <authorList>
            <person name="Varghese N."/>
            <person name="Submissions S."/>
        </authorList>
    </citation>
    <scope>NUCLEOTIDE SEQUENCE [LARGE SCALE GENOMIC DNA]</scope>
    <source>
        <strain evidence="3 4">CGMCC 1.8499</strain>
    </source>
</reference>
<accession>A0AAD0S0W6</accession>
<keyword evidence="4" id="KW-1185">Reference proteome</keyword>
<evidence type="ECO:0000313" key="5">
    <source>
        <dbReference type="Proteomes" id="UP000264605"/>
    </source>
</evidence>
<evidence type="ECO:0000313" key="3">
    <source>
        <dbReference type="EMBL" id="SFT69602.1"/>
    </source>
</evidence>
<evidence type="ECO:0000313" key="4">
    <source>
        <dbReference type="Proteomes" id="UP000183805"/>
    </source>
</evidence>